<proteinExistence type="predicted"/>
<dbReference type="EMBL" id="JABANP010000070">
    <property type="protein sequence ID" value="KAF4691828.1"/>
    <property type="molecule type" value="Genomic_DNA"/>
</dbReference>
<dbReference type="InterPro" id="IPR000182">
    <property type="entry name" value="GNAT_dom"/>
</dbReference>
<comment type="caution">
    <text evidence="3">The sequence shown here is derived from an EMBL/GenBank/DDBJ whole genome shotgun (WGS) entry which is preliminary data.</text>
</comment>
<gene>
    <name evidence="3" type="ORF">FOZ60_014710</name>
</gene>
<dbReference type="InterPro" id="IPR016181">
    <property type="entry name" value="Acyl_CoA_acyltransferase"/>
</dbReference>
<evidence type="ECO:0000313" key="4">
    <source>
        <dbReference type="Proteomes" id="UP000541610"/>
    </source>
</evidence>
<keyword evidence="1" id="KW-0732">Signal</keyword>
<accession>A0A7J6P6U9</accession>
<sequence>MIMLRIRIFIINLLCAALLPPVVSAISSLSSRSSLTFDASQLEYWLQPGFWQEERRVFRHGAWTVDAVSWEGLVLHAQKGQNEVGKLGFSLVSVPDYETWLYLFGLFVKEEWRKKGIATGMITQLLAYIKKERPDAVGAYLGVEPSNEAGKRFYEKIGFVYKASAAIIDDGKPLPLDGYVFNFTSSSAANLPKSQSEALYPQGMHPLPMTTYPPDTALFFAMFVPKTE</sequence>
<name>A0A7J6P6U9_PEROL</name>
<dbReference type="Gene3D" id="3.40.630.30">
    <property type="match status" value="1"/>
</dbReference>
<dbReference type="CDD" id="cd04301">
    <property type="entry name" value="NAT_SF"/>
    <property type="match status" value="1"/>
</dbReference>
<dbReference type="PROSITE" id="PS51186">
    <property type="entry name" value="GNAT"/>
    <property type="match status" value="1"/>
</dbReference>
<dbReference type="SUPFAM" id="SSF55729">
    <property type="entry name" value="Acyl-CoA N-acyltransferases (Nat)"/>
    <property type="match status" value="1"/>
</dbReference>
<dbReference type="GO" id="GO:0016747">
    <property type="term" value="F:acyltransferase activity, transferring groups other than amino-acyl groups"/>
    <property type="evidence" value="ECO:0007669"/>
    <property type="project" value="InterPro"/>
</dbReference>
<reference evidence="3 4" key="1">
    <citation type="submission" date="2020-04" db="EMBL/GenBank/DDBJ databases">
        <title>Perkinsus olseni comparative genomics.</title>
        <authorList>
            <person name="Bogema D.R."/>
        </authorList>
    </citation>
    <scope>NUCLEOTIDE SEQUENCE [LARGE SCALE GENOMIC DNA]</scope>
    <source>
        <strain evidence="3">00978-12</strain>
    </source>
</reference>
<organism evidence="3 4">
    <name type="scientific">Perkinsus olseni</name>
    <name type="common">Perkinsus atlanticus</name>
    <dbReference type="NCBI Taxonomy" id="32597"/>
    <lineage>
        <taxon>Eukaryota</taxon>
        <taxon>Sar</taxon>
        <taxon>Alveolata</taxon>
        <taxon>Perkinsozoa</taxon>
        <taxon>Perkinsea</taxon>
        <taxon>Perkinsida</taxon>
        <taxon>Perkinsidae</taxon>
        <taxon>Perkinsus</taxon>
    </lineage>
</organism>
<dbReference type="AlphaFoldDB" id="A0A7J6P6U9"/>
<dbReference type="Proteomes" id="UP000541610">
    <property type="component" value="Unassembled WGS sequence"/>
</dbReference>
<evidence type="ECO:0000256" key="1">
    <source>
        <dbReference type="SAM" id="SignalP"/>
    </source>
</evidence>
<feature type="chain" id="PRO_5029596113" description="N-acetyltransferase domain-containing protein" evidence="1">
    <location>
        <begin position="26"/>
        <end position="228"/>
    </location>
</feature>
<feature type="signal peptide" evidence="1">
    <location>
        <begin position="1"/>
        <end position="25"/>
    </location>
</feature>
<dbReference type="Pfam" id="PF00583">
    <property type="entry name" value="Acetyltransf_1"/>
    <property type="match status" value="1"/>
</dbReference>
<feature type="domain" description="N-acetyltransferase" evidence="2">
    <location>
        <begin position="24"/>
        <end position="175"/>
    </location>
</feature>
<evidence type="ECO:0000313" key="3">
    <source>
        <dbReference type="EMBL" id="KAF4691828.1"/>
    </source>
</evidence>
<protein>
    <recommendedName>
        <fullName evidence="2">N-acetyltransferase domain-containing protein</fullName>
    </recommendedName>
</protein>
<dbReference type="OrthoDB" id="30840at2759"/>
<evidence type="ECO:0000259" key="2">
    <source>
        <dbReference type="PROSITE" id="PS51186"/>
    </source>
</evidence>